<feature type="compositionally biased region" description="Basic and acidic residues" evidence="14">
    <location>
        <begin position="249"/>
        <end position="258"/>
    </location>
</feature>
<dbReference type="Proteomes" id="UP000002280">
    <property type="component" value="Chromosome 1"/>
</dbReference>
<feature type="region of interest" description="Disordered" evidence="14">
    <location>
        <begin position="24"/>
        <end position="441"/>
    </location>
</feature>
<evidence type="ECO:0000256" key="9">
    <source>
        <dbReference type="ARBA" id="ARBA00023157"/>
    </source>
</evidence>
<feature type="compositionally biased region" description="Basic and acidic residues" evidence="14">
    <location>
        <begin position="81"/>
        <end position="123"/>
    </location>
</feature>
<evidence type="ECO:0000256" key="13">
    <source>
        <dbReference type="ARBA" id="ARBA00044763"/>
    </source>
</evidence>
<evidence type="ECO:0000256" key="8">
    <source>
        <dbReference type="ARBA" id="ARBA00022974"/>
    </source>
</evidence>
<accession>F7AAQ4</accession>
<dbReference type="GO" id="GO:0005615">
    <property type="term" value="C:extracellular space"/>
    <property type="evidence" value="ECO:0000318"/>
    <property type="project" value="GO_Central"/>
</dbReference>
<reference evidence="15" key="3">
    <citation type="submission" date="2025-09" db="UniProtKB">
        <authorList>
            <consortium name="Ensembl"/>
        </authorList>
    </citation>
    <scope>IDENTIFICATION</scope>
</reference>
<evidence type="ECO:0000256" key="7">
    <source>
        <dbReference type="ARBA" id="ARBA00022729"/>
    </source>
</evidence>
<feature type="compositionally biased region" description="Basic and acidic residues" evidence="14">
    <location>
        <begin position="369"/>
        <end position="421"/>
    </location>
</feature>
<dbReference type="PROSITE" id="PS00422">
    <property type="entry name" value="GRANINS_1"/>
    <property type="match status" value="1"/>
</dbReference>
<evidence type="ECO:0000256" key="4">
    <source>
        <dbReference type="ARBA" id="ARBA00022553"/>
    </source>
</evidence>
<keyword evidence="16" id="KW-1185">Reference proteome</keyword>
<dbReference type="AlphaFoldDB" id="F7AAQ4"/>
<feature type="compositionally biased region" description="Basic and acidic residues" evidence="14">
    <location>
        <begin position="224"/>
        <end position="243"/>
    </location>
</feature>
<dbReference type="InterPro" id="IPR018054">
    <property type="entry name" value="Chromogranin_CS"/>
</dbReference>
<evidence type="ECO:0000256" key="3">
    <source>
        <dbReference type="ARBA" id="ARBA00022525"/>
    </source>
</evidence>
<feature type="compositionally biased region" description="Basic and acidic residues" evidence="14">
    <location>
        <begin position="431"/>
        <end position="441"/>
    </location>
</feature>
<dbReference type="Ensembl" id="ENSMODT00000004703.4">
    <property type="protein sequence ID" value="ENSMODP00000004603.4"/>
    <property type="gene ID" value="ENSMODG00000003761.4"/>
</dbReference>
<keyword evidence="7" id="KW-0732">Signal</keyword>
<dbReference type="InterPro" id="IPR001819">
    <property type="entry name" value="Chromogranin_AB"/>
</dbReference>
<evidence type="ECO:0000256" key="5">
    <source>
        <dbReference type="ARBA" id="ARBA00022641"/>
    </source>
</evidence>
<protein>
    <recommendedName>
        <fullName evidence="11">Secretogranin-1</fullName>
    </recommendedName>
    <alternativeName>
        <fullName evidence="12">Chromogranin-B</fullName>
    </alternativeName>
</protein>
<evidence type="ECO:0000256" key="11">
    <source>
        <dbReference type="ARBA" id="ARBA00039221"/>
    </source>
</evidence>
<feature type="compositionally biased region" description="Basic and acidic residues" evidence="14">
    <location>
        <begin position="180"/>
        <end position="197"/>
    </location>
</feature>
<comment type="similarity">
    <text evidence="2">Belongs to the chromogranin/secretogranin protein family.</text>
</comment>
<dbReference type="eggNOG" id="ENOG502QRBF">
    <property type="taxonomic scope" value="Eukaryota"/>
</dbReference>
<organism evidence="15 16">
    <name type="scientific">Monodelphis domestica</name>
    <name type="common">Gray short-tailed opossum</name>
    <dbReference type="NCBI Taxonomy" id="13616"/>
    <lineage>
        <taxon>Eukaryota</taxon>
        <taxon>Metazoa</taxon>
        <taxon>Chordata</taxon>
        <taxon>Craniata</taxon>
        <taxon>Vertebrata</taxon>
        <taxon>Euteleostomi</taxon>
        <taxon>Mammalia</taxon>
        <taxon>Metatheria</taxon>
        <taxon>Didelphimorphia</taxon>
        <taxon>Didelphidae</taxon>
        <taxon>Monodelphis</taxon>
    </lineage>
</organism>
<evidence type="ECO:0000313" key="16">
    <source>
        <dbReference type="Proteomes" id="UP000002280"/>
    </source>
</evidence>
<dbReference type="PRINTS" id="PR00659">
    <property type="entry name" value="CHROMOGRANIN"/>
</dbReference>
<feature type="compositionally biased region" description="Basic and acidic residues" evidence="14">
    <location>
        <begin position="134"/>
        <end position="149"/>
    </location>
</feature>
<keyword evidence="3" id="KW-0964">Secreted</keyword>
<dbReference type="GO" id="GO:0030141">
    <property type="term" value="C:secretory granule"/>
    <property type="evidence" value="ECO:0000318"/>
    <property type="project" value="GO_Central"/>
</dbReference>
<sequence>MPVDKGDHIEEMVTRCIVEVLSNALSRPNAPPINPECRKILKKSGQQDKDETENESENSKFAVRLLRDPNNGETHTPMSLEEERRKHQTEISNEKEREKVEGGIETYKKDDHSEEGSQEKPLYEESGEVQNTFLDKRNQAIAKSTEEFSAKNNRFSMVPPEKTHSQERSSEESEEDSEDNSSKKHGWEPKNQHRSIESDESEETAVSEVIKRRLKPRHHHRRYRLDQSFEERKAHSEERRNTLESEESKEDKDHFWDKRNHHKNSYEGLEEEPSYHEEKGNYHRNHGSDDLEKERYDGRASEEYRDKRHDNMESQEEDEKRSHRNRQIEEVRHHYGGESEEGRHFDEDKSRHHGEREQDLGVHSTYGSRGDKRYPSERQYEKESNMDNERRHSKGGKEQNRIYLDHDKRNSEEGDIEKWQQIDEDGENEREETRFQEKELDVNRAEEKMKRLAMSYSPYYEPLGWKNRHFEEKDRMDDQFPKNEEENRSRLNEKTFFPDYNDYDWWDKKPFVGDMNQEHTEKRNLASIPKYDLKRQYDRVDELAQLLNYRKKSAEFPEFYNSDEDMRKHQMVRNENGGLNQQPLTEEEEKELENLAAMDMELQKIAEKFSGTQRG</sequence>
<evidence type="ECO:0000256" key="2">
    <source>
        <dbReference type="ARBA" id="ARBA00005723"/>
    </source>
</evidence>
<keyword evidence="4" id="KW-0597">Phosphoprotein</keyword>
<evidence type="ECO:0000256" key="1">
    <source>
        <dbReference type="ARBA" id="ARBA00004613"/>
    </source>
</evidence>
<dbReference type="PANTHER" id="PTHR10583:SF4">
    <property type="entry name" value="SECRETOGRANIN-1"/>
    <property type="match status" value="1"/>
</dbReference>
<evidence type="ECO:0000256" key="14">
    <source>
        <dbReference type="SAM" id="MobiDB-lite"/>
    </source>
</evidence>
<evidence type="ECO:0000256" key="12">
    <source>
        <dbReference type="ARBA" id="ARBA00042410"/>
    </source>
</evidence>
<keyword evidence="5" id="KW-0765">Sulfation</keyword>
<comment type="subcellular location">
    <subcellularLocation>
        <location evidence="1">Secreted</location>
    </subcellularLocation>
</comment>
<reference evidence="15 16" key="1">
    <citation type="journal article" date="2007" name="Nature">
        <title>Genome of the marsupial Monodelphis domestica reveals innovation in non-coding sequences.</title>
        <authorList>
            <person name="Mikkelsen T.S."/>
            <person name="Wakefield M.J."/>
            <person name="Aken B."/>
            <person name="Amemiya C.T."/>
            <person name="Chang J.L."/>
            <person name="Duke S."/>
            <person name="Garber M."/>
            <person name="Gentles A.J."/>
            <person name="Goodstadt L."/>
            <person name="Heger A."/>
            <person name="Jurka J."/>
            <person name="Kamal M."/>
            <person name="Mauceli E."/>
            <person name="Searle S.M."/>
            <person name="Sharpe T."/>
            <person name="Baker M.L."/>
            <person name="Batzer M.A."/>
            <person name="Benos P.V."/>
            <person name="Belov K."/>
            <person name="Clamp M."/>
            <person name="Cook A."/>
            <person name="Cuff J."/>
            <person name="Das R."/>
            <person name="Davidow L."/>
            <person name="Deakin J.E."/>
            <person name="Fazzari M.J."/>
            <person name="Glass J.L."/>
            <person name="Grabherr M."/>
            <person name="Greally J.M."/>
            <person name="Gu W."/>
            <person name="Hore T.A."/>
            <person name="Huttley G.A."/>
            <person name="Kleber M."/>
            <person name="Jirtle R.L."/>
            <person name="Koina E."/>
            <person name="Lee J.T."/>
            <person name="Mahony S."/>
            <person name="Marra M.A."/>
            <person name="Miller R.D."/>
            <person name="Nicholls R.D."/>
            <person name="Oda M."/>
            <person name="Papenfuss A.T."/>
            <person name="Parra Z.E."/>
            <person name="Pollock D.D."/>
            <person name="Ray D.A."/>
            <person name="Schein J.E."/>
            <person name="Speed T.P."/>
            <person name="Thompson K."/>
            <person name="VandeBerg J.L."/>
            <person name="Wade C.M."/>
            <person name="Walker J.A."/>
            <person name="Waters P.D."/>
            <person name="Webber C."/>
            <person name="Weidman J.R."/>
            <person name="Xie X."/>
            <person name="Zody M.C."/>
            <person name="Baldwin J."/>
            <person name="Abdouelleil A."/>
            <person name="Abdulkadir J."/>
            <person name="Abebe A."/>
            <person name="Abera B."/>
            <person name="Abreu J."/>
            <person name="Acer S.C."/>
            <person name="Aftuck L."/>
            <person name="Alexander A."/>
            <person name="An P."/>
            <person name="Anderson E."/>
            <person name="Anderson S."/>
            <person name="Arachi H."/>
            <person name="Azer M."/>
            <person name="Bachantsang P."/>
            <person name="Barry A."/>
            <person name="Bayul T."/>
            <person name="Berlin A."/>
            <person name="Bessette D."/>
            <person name="Bloom T."/>
            <person name="Bloom T."/>
            <person name="Boguslavskiy L."/>
            <person name="Bonnet C."/>
            <person name="Boukhgalter B."/>
            <person name="Bourzgui I."/>
            <person name="Brown A."/>
            <person name="Cahill P."/>
            <person name="Channer S."/>
            <person name="Cheshatsang Y."/>
            <person name="Chuda L."/>
            <person name="Citroen M."/>
            <person name="Collymore A."/>
            <person name="Cooke P."/>
            <person name="Costello M."/>
            <person name="D'Aco K."/>
            <person name="Daza R."/>
            <person name="De Haan G."/>
            <person name="DeGray S."/>
            <person name="DeMaso C."/>
            <person name="Dhargay N."/>
            <person name="Dooley K."/>
            <person name="Dooley E."/>
            <person name="Doricent M."/>
            <person name="Dorje P."/>
            <person name="Dorjee K."/>
            <person name="Dupes A."/>
            <person name="Elong R."/>
            <person name="Falk J."/>
            <person name="Farina A."/>
            <person name="Faro S."/>
            <person name="Ferguson D."/>
            <person name="Fisher S."/>
            <person name="Foley C.D."/>
            <person name="Franke A."/>
            <person name="Friedrich D."/>
            <person name="Gadbois L."/>
            <person name="Gearin G."/>
            <person name="Gearin C.R."/>
            <person name="Giannoukos G."/>
            <person name="Goode T."/>
            <person name="Graham J."/>
            <person name="Grandbois E."/>
            <person name="Grewal S."/>
            <person name="Gyaltsen K."/>
            <person name="Hafez N."/>
            <person name="Hagos B."/>
            <person name="Hall J."/>
            <person name="Henson C."/>
            <person name="Hollinger A."/>
            <person name="Honan T."/>
            <person name="Huard M.D."/>
            <person name="Hughes L."/>
            <person name="Hurhula B."/>
            <person name="Husby M.E."/>
            <person name="Kamat A."/>
            <person name="Kanga B."/>
            <person name="Kashin S."/>
            <person name="Khazanovich D."/>
            <person name="Kisner P."/>
            <person name="Lance K."/>
            <person name="Lara M."/>
            <person name="Lee W."/>
            <person name="Lennon N."/>
            <person name="Letendre F."/>
            <person name="LeVine R."/>
            <person name="Lipovsky A."/>
            <person name="Liu X."/>
            <person name="Liu J."/>
            <person name="Liu S."/>
            <person name="Lokyitsang T."/>
            <person name="Lokyitsang Y."/>
            <person name="Lubonja R."/>
            <person name="Lui A."/>
            <person name="MacDonald P."/>
            <person name="Magnisalis V."/>
            <person name="Maru K."/>
            <person name="Matthews C."/>
            <person name="McCusker W."/>
            <person name="McDonough S."/>
            <person name="Mehta T."/>
            <person name="Meldrim J."/>
            <person name="Meneus L."/>
            <person name="Mihai O."/>
            <person name="Mihalev A."/>
            <person name="Mihova T."/>
            <person name="Mittelman R."/>
            <person name="Mlenga V."/>
            <person name="Montmayeur A."/>
            <person name="Mulrain L."/>
            <person name="Navidi A."/>
            <person name="Naylor J."/>
            <person name="Negash T."/>
            <person name="Nguyen T."/>
            <person name="Nguyen N."/>
            <person name="Nicol R."/>
            <person name="Norbu C."/>
            <person name="Norbu N."/>
            <person name="Novod N."/>
            <person name="O'Neill B."/>
            <person name="Osman S."/>
            <person name="Markiewicz E."/>
            <person name="Oyono O.L."/>
            <person name="Patti C."/>
            <person name="Phunkhang P."/>
            <person name="Pierre F."/>
            <person name="Priest M."/>
            <person name="Raghuraman S."/>
            <person name="Rege F."/>
            <person name="Reyes R."/>
            <person name="Rise C."/>
            <person name="Rogov P."/>
            <person name="Ross K."/>
            <person name="Ryan E."/>
            <person name="Settipalli S."/>
            <person name="Shea T."/>
            <person name="Sherpa N."/>
            <person name="Shi L."/>
            <person name="Shih D."/>
            <person name="Sparrow T."/>
            <person name="Spaulding J."/>
            <person name="Stalker J."/>
            <person name="Stange-Thomann N."/>
            <person name="Stavropoulos S."/>
            <person name="Stone C."/>
            <person name="Strader C."/>
            <person name="Tesfaye S."/>
            <person name="Thomson T."/>
            <person name="Thoulutsang Y."/>
            <person name="Thoulutsang D."/>
            <person name="Topham K."/>
            <person name="Topping I."/>
            <person name="Tsamla T."/>
            <person name="Vassiliev H."/>
            <person name="Vo A."/>
            <person name="Wangchuk T."/>
            <person name="Wangdi T."/>
            <person name="Weiand M."/>
            <person name="Wilkinson J."/>
            <person name="Wilson A."/>
            <person name="Yadav S."/>
            <person name="Young G."/>
            <person name="Yu Q."/>
            <person name="Zembek L."/>
            <person name="Zhong D."/>
            <person name="Zimmer A."/>
            <person name="Zwirko Z."/>
            <person name="Jaffe D.B."/>
            <person name="Alvarez P."/>
            <person name="Brockman W."/>
            <person name="Butler J."/>
            <person name="Chin C."/>
            <person name="Gnerre S."/>
            <person name="MacCallum I."/>
            <person name="Graves J.A."/>
            <person name="Ponting C.P."/>
            <person name="Breen M."/>
            <person name="Samollow P.B."/>
            <person name="Lander E.S."/>
            <person name="Lindblad-Toh K."/>
        </authorList>
    </citation>
    <scope>NUCLEOTIDE SEQUENCE [LARGE SCALE GENOMIC DNA]</scope>
</reference>
<dbReference type="Bgee" id="ENSMODG00000003761">
    <property type="expression patterns" value="Expressed in cerebellum and 19 other cell types or tissues"/>
</dbReference>
<keyword evidence="8" id="KW-0654">Proteoglycan</keyword>
<keyword evidence="10" id="KW-0325">Glycoprotein</keyword>
<evidence type="ECO:0000256" key="6">
    <source>
        <dbReference type="ARBA" id="ARBA00022685"/>
    </source>
</evidence>
<evidence type="ECO:0000313" key="15">
    <source>
        <dbReference type="Ensembl" id="ENSMODP00000004603.4"/>
    </source>
</evidence>
<dbReference type="InterPro" id="IPR001990">
    <property type="entry name" value="Granin"/>
</dbReference>
<dbReference type="HOGENOM" id="CLU_026095_0_0_1"/>
<dbReference type="GeneTree" id="ENSGT00940000154206"/>
<dbReference type="OMA" id="RPGHKHQ"/>
<proteinExistence type="inferred from homology"/>
<comment type="subunit">
    <text evidence="13">Interacts with ITPR1 in the secretory granules.</text>
</comment>
<feature type="compositionally biased region" description="Basic and acidic residues" evidence="14">
    <location>
        <begin position="273"/>
        <end position="360"/>
    </location>
</feature>
<dbReference type="InParanoid" id="F7AAQ4"/>
<keyword evidence="9" id="KW-1015">Disulfide bond</keyword>
<dbReference type="STRING" id="13616.ENSMODP00000004603"/>
<feature type="compositionally biased region" description="Basic residues" evidence="14">
    <location>
        <begin position="212"/>
        <end position="223"/>
    </location>
</feature>
<dbReference type="Pfam" id="PF01271">
    <property type="entry name" value="Granin"/>
    <property type="match status" value="1"/>
</dbReference>
<dbReference type="FunCoup" id="F7AAQ4">
    <property type="interactions" value="128"/>
</dbReference>
<reference evidence="15" key="2">
    <citation type="submission" date="2025-08" db="UniProtKB">
        <authorList>
            <consortium name="Ensembl"/>
        </authorList>
    </citation>
    <scope>IDENTIFICATION</scope>
</reference>
<dbReference type="PANTHER" id="PTHR10583">
    <property type="entry name" value="CHROMOGRANIN"/>
    <property type="match status" value="1"/>
</dbReference>
<feature type="compositionally biased region" description="Basic and acidic residues" evidence="14">
    <location>
        <begin position="161"/>
        <end position="171"/>
    </location>
</feature>
<keyword evidence="6" id="KW-0165">Cleavage on pair of basic residues</keyword>
<name>F7AAQ4_MONDO</name>
<evidence type="ECO:0000256" key="10">
    <source>
        <dbReference type="ARBA" id="ARBA00023180"/>
    </source>
</evidence>